<feature type="domain" description="ABC3 transporter permease C-terminal" evidence="8">
    <location>
        <begin position="384"/>
        <end position="494"/>
    </location>
</feature>
<feature type="transmembrane region" description="Helical" evidence="7">
    <location>
        <begin position="424"/>
        <end position="450"/>
    </location>
</feature>
<dbReference type="STRING" id="1276221.SDIMI_v3c07480"/>
<dbReference type="OrthoDB" id="393409at2"/>
<dbReference type="eggNOG" id="COG0577">
    <property type="taxonomic scope" value="Bacteria"/>
</dbReference>
<evidence type="ECO:0000256" key="1">
    <source>
        <dbReference type="ARBA" id="ARBA00004651"/>
    </source>
</evidence>
<evidence type="ECO:0000256" key="3">
    <source>
        <dbReference type="ARBA" id="ARBA00022692"/>
    </source>
</evidence>
<keyword evidence="5 7" id="KW-0472">Membrane</keyword>
<dbReference type="HOGENOM" id="CLU_255567_0_0_14"/>
<feature type="domain" description="ABC3 transporter permease C-terminal" evidence="8">
    <location>
        <begin position="1333"/>
        <end position="1453"/>
    </location>
</feature>
<keyword evidence="2" id="KW-1003">Cell membrane</keyword>
<evidence type="ECO:0000256" key="7">
    <source>
        <dbReference type="SAM" id="Phobius"/>
    </source>
</evidence>
<dbReference type="PATRIC" id="fig|1276221.3.peg.751"/>
<sequence>MKGIRLLLKNAFKSAGKNKSQIIGLSLLVMLVSLVVAVLAATSTRVADAYKNLSITSNIRDIVLDVDLNNEIKKDADPDNKWDDLSYFNLDKDLIDEKLFYQQYIMNQIALKNDLDVSFTEARLISGLKGKNGNIKLKAISKINHNEKNGVDKLVISKGRVFNGSEKEVVIGDSFAKENNIQIGDIVRINSDKYGEDLLVKNTKGNSQEITDLNNSIKNKSAKEILNDAKYENLVWFEVVGIGSSVDFTTPLIDQTTVMPNIKNEVLMYMDPSWMGYKSTEYNFRNKNSQDEFYKRTISTYAVQSAKVVVSSETDREAYFSIKSKNQTNSQVITNLNQEYKKFINVKREVNYFYALNDPLYKFSARVSTFNTIMIGYNTMATALIVVIILIAGFTTILTTKKQVELQSRQIGCLKSLGYKKREVVNNFIAIPLIVSILGSLLGWIISIFIETVIVNVFSNYFNIGFYGFKFNIIAFALSIFAVWIALTALAFIIGYWTIRLPALTLLKGGDDKIINKFSIYIKSLSSKRSFSPRLRAALLTTSLGKLAGVSATMLLSATMISTTVIAPKVMKDNMTATFNGMNYENMVEYTQPIANNPWSFYKTYNPNFDSESQGWGQYNNSSNLLIRDSGSGNDTTGNNSINSEGWAKGWTAYPLLENAQSNKAKDKINWEQVIEELKNGLISPYYYTYDIAEKNVFFWTEFSYLNWKNMSTKLLQNLDRAEIPTGIIGGIAGSTALEQLQGQWPDYRQLINQDLKNLVNKEISENLIQYSTLMLRIYSKYINGLKLSYNSSVLNNDGTLNITNTKKKMNSIFKANKNSVSEYWHSDIKDATEIMQLANSDLTASFLWKNNDNWIDPLDISQNNLKEFNEVQLKNLNTALTLWFGSVLDGRLGTAILQTTYTRSPYFVQEYMKQAIENETNYNITFNLVPYDNSQDEIGTMLNSTFKTLKNKSESAKIYGINQDSNLVSLYDKNNNNIKELLFKKNDQKNTPIIINQSMYKKMNKGVGETIKLDILREMLQNKDNKNINILDDTNGIKYGHNITSSGRNSINFDDEMRTQSTYGYYTNSGLYSDNSDWKASRGGVGSSTIGGINIAAKYANQATEPIDIYTSYKNGEISIANDNILDKEFEIVGIQNGYGQPQGWISNNDANNILEYNQVKELNFKNWFAREYPEGNPLYTFDGFKDEELKGFIKEVIDGTKNYSDFIDKVNNSDENSAWRNMNQLYENLFPIFNYKYSPEKEILDLSKGFSVSHKFADFSSIGLNGNYTMIEEDCEDNENSFYEENNKCMVIDPNNFNEGYGVGTLSTMLPKEQTRQILGQVTDLVNMIMIMFITIAVIVSATIILLTTSLIIYENKQFIATMKTLGYSNPYVVRQILGMYIAPILIMYVIGFIIGWYIFVFIADFLAMNTAWVLPVSFSIWIPFGVFGIIAAIYIATFAIGWSNIQKINPLEALKDKD</sequence>
<evidence type="ECO:0000256" key="6">
    <source>
        <dbReference type="ARBA" id="ARBA00038076"/>
    </source>
</evidence>
<dbReference type="GO" id="GO:0022857">
    <property type="term" value="F:transmembrane transporter activity"/>
    <property type="evidence" value="ECO:0007669"/>
    <property type="project" value="TreeGrafter"/>
</dbReference>
<dbReference type="EMBL" id="CP005076">
    <property type="protein sequence ID" value="AGR42452.1"/>
    <property type="molecule type" value="Genomic_DNA"/>
</dbReference>
<feature type="transmembrane region" description="Helical" evidence="7">
    <location>
        <begin position="1327"/>
        <end position="1356"/>
    </location>
</feature>
<keyword evidence="3 7" id="KW-0812">Transmembrane</keyword>
<dbReference type="Pfam" id="PF02687">
    <property type="entry name" value="FtsX"/>
    <property type="match status" value="2"/>
</dbReference>
<dbReference type="KEGG" id="sdi:SDIMI_v3c07480"/>
<comment type="similarity">
    <text evidence="6">Belongs to the ABC-4 integral membrane protein family.</text>
</comment>
<dbReference type="InterPro" id="IPR003838">
    <property type="entry name" value="ABC3_permease_C"/>
</dbReference>
<evidence type="ECO:0000259" key="8">
    <source>
        <dbReference type="Pfam" id="PF02687"/>
    </source>
</evidence>
<protein>
    <submittedName>
        <fullName evidence="9">ABC transporter permease</fullName>
    </submittedName>
</protein>
<feature type="transmembrane region" description="Helical" evidence="7">
    <location>
        <begin position="1423"/>
        <end position="1445"/>
    </location>
</feature>
<organism evidence="9 10">
    <name type="scientific">Spiroplasma diminutum CUAS-1</name>
    <dbReference type="NCBI Taxonomy" id="1276221"/>
    <lineage>
        <taxon>Bacteria</taxon>
        <taxon>Bacillati</taxon>
        <taxon>Mycoplasmatota</taxon>
        <taxon>Mollicutes</taxon>
        <taxon>Entomoplasmatales</taxon>
        <taxon>Spiroplasmataceae</taxon>
        <taxon>Spiroplasma</taxon>
    </lineage>
</organism>
<gene>
    <name evidence="9" type="ORF">SDIMI_v3c07480</name>
</gene>
<dbReference type="RefSeq" id="WP_020836683.1">
    <property type="nucleotide sequence ID" value="NC_021833.1"/>
</dbReference>
<evidence type="ECO:0000256" key="2">
    <source>
        <dbReference type="ARBA" id="ARBA00022475"/>
    </source>
</evidence>
<feature type="transmembrane region" description="Helical" evidence="7">
    <location>
        <begin position="470"/>
        <end position="499"/>
    </location>
</feature>
<proteinExistence type="inferred from homology"/>
<dbReference type="InParanoid" id="S5M2Z9"/>
<feature type="transmembrane region" description="Helical" evidence="7">
    <location>
        <begin position="537"/>
        <end position="561"/>
    </location>
</feature>
<dbReference type="InterPro" id="IPR050250">
    <property type="entry name" value="Macrolide_Exporter_MacB"/>
</dbReference>
<name>S5M2Z9_9MOLU</name>
<feature type="transmembrane region" description="Helical" evidence="7">
    <location>
        <begin position="1387"/>
        <end position="1411"/>
    </location>
</feature>
<dbReference type="Proteomes" id="UP000014983">
    <property type="component" value="Chromosome"/>
</dbReference>
<evidence type="ECO:0000256" key="4">
    <source>
        <dbReference type="ARBA" id="ARBA00022989"/>
    </source>
</evidence>
<reference evidence="9 10" key="1">
    <citation type="journal article" date="2013" name="Genome Biol. Evol.">
        <title>Comparison of metabolic capacities and inference of gene content evolution in mosquito-associated Spiroplasma diminutum and S. taiwanense.</title>
        <authorList>
            <person name="Lo W.S."/>
            <person name="Ku C."/>
            <person name="Chen L.L."/>
            <person name="Chang T.H."/>
            <person name="Kuo C.H."/>
        </authorList>
    </citation>
    <scope>NUCLEOTIDE SEQUENCE [LARGE SCALE GENOMIC DNA]</scope>
    <source>
        <strain evidence="9">CUAS-1</strain>
    </source>
</reference>
<dbReference type="PANTHER" id="PTHR30572">
    <property type="entry name" value="MEMBRANE COMPONENT OF TRANSPORTER-RELATED"/>
    <property type="match status" value="1"/>
</dbReference>
<evidence type="ECO:0000313" key="10">
    <source>
        <dbReference type="Proteomes" id="UP000014983"/>
    </source>
</evidence>
<dbReference type="SUPFAM" id="SSF81665">
    <property type="entry name" value="Calcium ATPase, transmembrane domain M"/>
    <property type="match status" value="1"/>
</dbReference>
<evidence type="ECO:0000313" key="9">
    <source>
        <dbReference type="EMBL" id="AGR42452.1"/>
    </source>
</evidence>
<keyword evidence="4 7" id="KW-1133">Transmembrane helix</keyword>
<dbReference type="GO" id="GO:0005886">
    <property type="term" value="C:plasma membrane"/>
    <property type="evidence" value="ECO:0007669"/>
    <property type="project" value="UniProtKB-SubCell"/>
</dbReference>
<dbReference type="InterPro" id="IPR023298">
    <property type="entry name" value="ATPase_P-typ_TM_dom_sf"/>
</dbReference>
<feature type="transmembrane region" description="Helical" evidence="7">
    <location>
        <begin position="375"/>
        <end position="399"/>
    </location>
</feature>
<accession>S5M2Z9</accession>
<comment type="subcellular location">
    <subcellularLocation>
        <location evidence="1">Cell membrane</location>
        <topology evidence="1">Multi-pass membrane protein</topology>
    </subcellularLocation>
</comment>
<dbReference type="PANTHER" id="PTHR30572:SF4">
    <property type="entry name" value="ABC TRANSPORTER PERMEASE YTRF"/>
    <property type="match status" value="1"/>
</dbReference>
<keyword evidence="10" id="KW-1185">Reference proteome</keyword>
<evidence type="ECO:0000256" key="5">
    <source>
        <dbReference type="ARBA" id="ARBA00023136"/>
    </source>
</evidence>